<proteinExistence type="predicted"/>
<reference evidence="3" key="1">
    <citation type="journal article" date="2014" name="Science">
        <title>Ancient hybridizations among the ancestral genomes of bread wheat.</title>
        <authorList>
            <consortium name="International Wheat Genome Sequencing Consortium,"/>
            <person name="Marcussen T."/>
            <person name="Sandve S.R."/>
            <person name="Heier L."/>
            <person name="Spannagl M."/>
            <person name="Pfeifer M."/>
            <person name="Jakobsen K.S."/>
            <person name="Wulff B.B."/>
            <person name="Steuernagel B."/>
            <person name="Mayer K.F."/>
            <person name="Olsen O.A."/>
        </authorList>
    </citation>
    <scope>NUCLEOTIDE SEQUENCE [LARGE SCALE GENOMIC DNA]</scope>
    <source>
        <strain evidence="3">cv. AL8/78</strain>
    </source>
</reference>
<accession>A0A453LPU6</accession>
<organism evidence="2 3">
    <name type="scientific">Aegilops tauschii subsp. strangulata</name>
    <name type="common">Goatgrass</name>
    <dbReference type="NCBI Taxonomy" id="200361"/>
    <lineage>
        <taxon>Eukaryota</taxon>
        <taxon>Viridiplantae</taxon>
        <taxon>Streptophyta</taxon>
        <taxon>Embryophyta</taxon>
        <taxon>Tracheophyta</taxon>
        <taxon>Spermatophyta</taxon>
        <taxon>Magnoliopsida</taxon>
        <taxon>Liliopsida</taxon>
        <taxon>Poales</taxon>
        <taxon>Poaceae</taxon>
        <taxon>BOP clade</taxon>
        <taxon>Pooideae</taxon>
        <taxon>Triticodae</taxon>
        <taxon>Triticeae</taxon>
        <taxon>Triticinae</taxon>
        <taxon>Aegilops</taxon>
    </lineage>
</organism>
<dbReference type="Gramene" id="AET5Gv20869400.10">
    <property type="protein sequence ID" value="AET5Gv20869400.10"/>
    <property type="gene ID" value="AET5Gv20869400"/>
</dbReference>
<dbReference type="GO" id="GO:0051177">
    <property type="term" value="P:meiotic sister chromatid cohesion"/>
    <property type="evidence" value="ECO:0007669"/>
    <property type="project" value="InterPro"/>
</dbReference>
<reference evidence="2" key="5">
    <citation type="journal article" date="2021" name="G3 (Bethesda)">
        <title>Aegilops tauschii genome assembly Aet v5.0 features greater sequence contiguity and improved annotation.</title>
        <authorList>
            <person name="Wang L."/>
            <person name="Zhu T."/>
            <person name="Rodriguez J.C."/>
            <person name="Deal K.R."/>
            <person name="Dubcovsky J."/>
            <person name="McGuire P.E."/>
            <person name="Lux T."/>
            <person name="Spannagl M."/>
            <person name="Mayer K.F.X."/>
            <person name="Baldrich P."/>
            <person name="Meyers B.C."/>
            <person name="Huo N."/>
            <person name="Gu Y.Q."/>
            <person name="Zhou H."/>
            <person name="Devos K.M."/>
            <person name="Bennetzen J.L."/>
            <person name="Unver T."/>
            <person name="Budak H."/>
            <person name="Gulick P.J."/>
            <person name="Galiba G."/>
            <person name="Kalapos B."/>
            <person name="Nelson D.R."/>
            <person name="Li P."/>
            <person name="You F.M."/>
            <person name="Luo M.C."/>
            <person name="Dvorak J."/>
        </authorList>
    </citation>
    <scope>NUCLEOTIDE SEQUENCE [LARGE SCALE GENOMIC DNA]</scope>
    <source>
        <strain evidence="2">cv. AL8/78</strain>
    </source>
</reference>
<reference evidence="2" key="3">
    <citation type="journal article" date="2017" name="Nature">
        <title>Genome sequence of the progenitor of the wheat D genome Aegilops tauschii.</title>
        <authorList>
            <person name="Luo M.C."/>
            <person name="Gu Y.Q."/>
            <person name="Puiu D."/>
            <person name="Wang H."/>
            <person name="Twardziok S.O."/>
            <person name="Deal K.R."/>
            <person name="Huo N."/>
            <person name="Zhu T."/>
            <person name="Wang L."/>
            <person name="Wang Y."/>
            <person name="McGuire P.E."/>
            <person name="Liu S."/>
            <person name="Long H."/>
            <person name="Ramasamy R.K."/>
            <person name="Rodriguez J.C."/>
            <person name="Van S.L."/>
            <person name="Yuan L."/>
            <person name="Wang Z."/>
            <person name="Xia Z."/>
            <person name="Xiao L."/>
            <person name="Anderson O.D."/>
            <person name="Ouyang S."/>
            <person name="Liang Y."/>
            <person name="Zimin A.V."/>
            <person name="Pertea G."/>
            <person name="Qi P."/>
            <person name="Bennetzen J.L."/>
            <person name="Dai X."/>
            <person name="Dawson M.W."/>
            <person name="Muller H.G."/>
            <person name="Kugler K."/>
            <person name="Rivarola-Duarte L."/>
            <person name="Spannagl M."/>
            <person name="Mayer K.F.X."/>
            <person name="Lu F.H."/>
            <person name="Bevan M.W."/>
            <person name="Leroy P."/>
            <person name="Li P."/>
            <person name="You F.M."/>
            <person name="Sun Q."/>
            <person name="Liu Z."/>
            <person name="Lyons E."/>
            <person name="Wicker T."/>
            <person name="Salzberg S.L."/>
            <person name="Devos K.M."/>
            <person name="Dvorak J."/>
        </authorList>
    </citation>
    <scope>NUCLEOTIDE SEQUENCE [LARGE SCALE GENOMIC DNA]</scope>
    <source>
        <strain evidence="2">cv. AL8/78</strain>
    </source>
</reference>
<dbReference type="PANTHER" id="PTHR46740:SF2">
    <property type="entry name" value="PROTEIN DYAD"/>
    <property type="match status" value="1"/>
</dbReference>
<evidence type="ECO:0000313" key="3">
    <source>
        <dbReference type="Proteomes" id="UP000015105"/>
    </source>
</evidence>
<dbReference type="AlphaFoldDB" id="A0A453LPU6"/>
<dbReference type="GO" id="GO:0007131">
    <property type="term" value="P:reciprocal meiotic recombination"/>
    <property type="evidence" value="ECO:0007669"/>
    <property type="project" value="InterPro"/>
</dbReference>
<keyword evidence="3" id="KW-1185">Reference proteome</keyword>
<feature type="region of interest" description="Disordered" evidence="1">
    <location>
        <begin position="46"/>
        <end position="110"/>
    </location>
</feature>
<reference evidence="2" key="4">
    <citation type="submission" date="2019-03" db="UniProtKB">
        <authorList>
            <consortium name="EnsemblPlants"/>
        </authorList>
    </citation>
    <scope>IDENTIFICATION</scope>
</reference>
<sequence length="172" mass="18950">LPLFSSALFSQRRQRGGTTTCAAAARRNAFVAPQFGSPIVCPTTRRQMDAEAVRTTPPSAAHTQDSPMRPQVPRFYYKKRSAVHNTTGKDDSSPKIQPPSSPVSRQSLSTSAIPTYHAAGGFYEIDHDMLPPKSPIHLKSIRVVKVSEYTSHDITVSFPSLLALRSFFSSFR</sequence>
<protein>
    <submittedName>
        <fullName evidence="2">Uncharacterized protein</fullName>
    </submittedName>
</protein>
<name>A0A453LPU6_AEGTS</name>
<evidence type="ECO:0000256" key="1">
    <source>
        <dbReference type="SAM" id="MobiDB-lite"/>
    </source>
</evidence>
<dbReference type="InterPro" id="IPR044221">
    <property type="entry name" value="DYAD/AMEIOTIC1"/>
</dbReference>
<dbReference type="Proteomes" id="UP000015105">
    <property type="component" value="Chromosome 5D"/>
</dbReference>
<reference evidence="3" key="2">
    <citation type="journal article" date="2017" name="Nat. Plants">
        <title>The Aegilops tauschii genome reveals multiple impacts of transposons.</title>
        <authorList>
            <person name="Zhao G."/>
            <person name="Zou C."/>
            <person name="Li K."/>
            <person name="Wang K."/>
            <person name="Li T."/>
            <person name="Gao L."/>
            <person name="Zhang X."/>
            <person name="Wang H."/>
            <person name="Yang Z."/>
            <person name="Liu X."/>
            <person name="Jiang W."/>
            <person name="Mao L."/>
            <person name="Kong X."/>
            <person name="Jiao Y."/>
            <person name="Jia J."/>
        </authorList>
    </citation>
    <scope>NUCLEOTIDE SEQUENCE [LARGE SCALE GENOMIC DNA]</scope>
    <source>
        <strain evidence="3">cv. AL8/78</strain>
    </source>
</reference>
<dbReference type="PANTHER" id="PTHR46740">
    <property type="entry name" value="PROTEIN DYAD"/>
    <property type="match status" value="1"/>
</dbReference>
<dbReference type="EnsemblPlants" id="AET5Gv20869400.10">
    <property type="protein sequence ID" value="AET5Gv20869400.10"/>
    <property type="gene ID" value="AET5Gv20869400"/>
</dbReference>
<feature type="compositionally biased region" description="Polar residues" evidence="1">
    <location>
        <begin position="56"/>
        <end position="66"/>
    </location>
</feature>
<evidence type="ECO:0000313" key="2">
    <source>
        <dbReference type="EnsemblPlants" id="AET5Gv20869400.10"/>
    </source>
</evidence>